<dbReference type="InterPro" id="IPR038257">
    <property type="entry name" value="CRISPR-assoc_Cas3_HD_sf"/>
</dbReference>
<dbReference type="GO" id="GO:0005524">
    <property type="term" value="F:ATP binding"/>
    <property type="evidence" value="ECO:0007669"/>
    <property type="project" value="UniProtKB-KW"/>
</dbReference>
<dbReference type="GO" id="GO:0016787">
    <property type="term" value="F:hydrolase activity"/>
    <property type="evidence" value="ECO:0007669"/>
    <property type="project" value="UniProtKB-KW"/>
</dbReference>
<dbReference type="Gene3D" id="1.10.3210.30">
    <property type="match status" value="1"/>
</dbReference>
<gene>
    <name evidence="11" type="ORF">FOKN1_1321</name>
</gene>
<reference evidence="11 12" key="1">
    <citation type="submission" date="2017-05" db="EMBL/GenBank/DDBJ databases">
        <title>Thiocyanate degradation by Thiohalobacter thiocyanaticus FOKN1.</title>
        <authorList>
            <person name="Oshiki M."/>
            <person name="Fukushima T."/>
            <person name="Kawano S."/>
            <person name="Nakagawa J."/>
        </authorList>
    </citation>
    <scope>NUCLEOTIDE SEQUENCE [LARGE SCALE GENOMIC DNA]</scope>
    <source>
        <strain evidence="11 12">FOKN1</strain>
    </source>
</reference>
<dbReference type="InterPro" id="IPR013395">
    <property type="entry name" value="CRISPR-assoc_Cas3_yers"/>
</dbReference>
<dbReference type="KEGG" id="ttc:FOKN1_1321"/>
<evidence type="ECO:0000313" key="12">
    <source>
        <dbReference type="Proteomes" id="UP000218765"/>
    </source>
</evidence>
<evidence type="ECO:0000256" key="5">
    <source>
        <dbReference type="ARBA" id="ARBA00022801"/>
    </source>
</evidence>
<organism evidence="11 12">
    <name type="scientific">Thiohalobacter thiocyanaticus</name>
    <dbReference type="NCBI Taxonomy" id="585455"/>
    <lineage>
        <taxon>Bacteria</taxon>
        <taxon>Pseudomonadati</taxon>
        <taxon>Pseudomonadota</taxon>
        <taxon>Gammaproteobacteria</taxon>
        <taxon>Thiohalobacterales</taxon>
        <taxon>Thiohalobacteraceae</taxon>
        <taxon>Thiohalobacter</taxon>
    </lineage>
</organism>
<evidence type="ECO:0000256" key="7">
    <source>
        <dbReference type="ARBA" id="ARBA00022840"/>
    </source>
</evidence>
<dbReference type="InterPro" id="IPR048823">
    <property type="entry name" value="Cas3_I-F_Cas2"/>
</dbReference>
<evidence type="ECO:0000256" key="6">
    <source>
        <dbReference type="ARBA" id="ARBA00022806"/>
    </source>
</evidence>
<evidence type="ECO:0000256" key="2">
    <source>
        <dbReference type="ARBA" id="ARBA00009046"/>
    </source>
</evidence>
<accession>A0A1Z4VQ03</accession>
<dbReference type="RefSeq" id="WP_096365890.1">
    <property type="nucleotide sequence ID" value="NZ_AP018052.1"/>
</dbReference>
<comment type="similarity">
    <text evidence="1">In the N-terminal section; belongs to the CRISPR-associated nuclease Cas3-HD family.</text>
</comment>
<sequence length="1058" mass="118670">MHALFISNSEGSALKRTRSVLDRYATRIGAQTWETPITREALEEIQNALKNKATKNMSIACYINDFTHGMKLAWVVGNRNDYDSNGRYAMETHQKPPYIPYYIRLASKLAKTAGYCHDFGKIPLKFQSKLVPGKKKGAPPESSQKDPVRHEWLSERMLTYMLTHGLSPDALEAGFNALNPMSGGRKSKDAMVVPPFRHLVTCQDALKFCVVSHHRLFSSASTDHDAPPESHGAYNHVDKKKYADGSAHSVAQYQVKEGASITEAFSKTEIFNNVERILGELQEATPDNDPEYWHGLALIARAALILADHEVSSQENPDKKAIFHANSYRPAGKTKSVLNQNLVWHLENVGETAGRYAAVFSGYELPGIQHNDIETLSQGTDNKRFKWQDTAAAFIRENSDQPSLIFNIANTGAGKTRANMKFAEAARDERHPFRVTSAFNLRTLTLQTRDAYKHELGLSDEALACIVGDETTVKLHDTKWASDDDEGWSDPQNREKEDAEDGAMDVEYNVAWQGRIPGTVAEIVKNEKTGKLIAAPTLVCTMDQIIAAGEPGRQGIHAKALTRIVSSDLILDEIDSYDPKALMAVLRVVHTSAIFGRNIIVSSATLPPILAKALISVWRQGLRIHAKLNRKNADDTTGNIFAIADRVAPAIIHDADEYRVFAHDNASSADRITKRFRIEGVINQEDFLNKSVKCAHYLHSCNHSAHGDKRVSIGLVRVANIKQCLKVANYIRARADSAPDSTVFVTAYHSKEIIARRALKEKSLDLILNRKKDSDTWWNNSEETRAIVESTETRNIVFIVVATPVEEVGRDHDFDWAVIEPSSIGSIIQTAGRVNRHRRLDLSQSDSPNIIILDRAYHHLSSDPKDKNKIYSQPGHRIRDGVKTHCEGDEILPVSSMMPSSGVISTSLIFSDDRCRFAIEDERGIEYVIQGGLQAIQDNFSWMNDWMYKKFRLRDELSQISLRYDIKEEKLKWLTFNVRNGKSEAMENDITGRVPEYEIPGNTFFSWGVEDAVQEIMKMNGGGDIKEDDLTRLSLELYEATDRDISIDWAGVVVERDK</sequence>
<keyword evidence="5" id="KW-0378">Hydrolase</keyword>
<dbReference type="Pfam" id="PF18019">
    <property type="entry name" value="Cas3_HD"/>
    <property type="match status" value="1"/>
</dbReference>
<protein>
    <submittedName>
        <fullName evidence="11">Helicases</fullName>
    </submittedName>
</protein>
<keyword evidence="12" id="KW-1185">Reference proteome</keyword>
<dbReference type="EMBL" id="AP018052">
    <property type="protein sequence ID" value="BAZ93719.1"/>
    <property type="molecule type" value="Genomic_DNA"/>
</dbReference>
<keyword evidence="8" id="KW-0051">Antiviral defense</keyword>
<comment type="similarity">
    <text evidence="2">In the central section; belongs to the CRISPR-associated helicase Cas3 family.</text>
</comment>
<dbReference type="GO" id="GO:0004386">
    <property type="term" value="F:helicase activity"/>
    <property type="evidence" value="ECO:0007669"/>
    <property type="project" value="UniProtKB-KW"/>
</dbReference>
<keyword evidence="3" id="KW-0479">Metal-binding</keyword>
<feature type="domain" description="HD Cas3-type" evidence="10">
    <location>
        <begin position="94"/>
        <end position="310"/>
    </location>
</feature>
<dbReference type="GO" id="GO:0046872">
    <property type="term" value="F:metal ion binding"/>
    <property type="evidence" value="ECO:0007669"/>
    <property type="project" value="UniProtKB-KW"/>
</dbReference>
<dbReference type="OrthoDB" id="220028at2"/>
<evidence type="ECO:0000256" key="4">
    <source>
        <dbReference type="ARBA" id="ARBA00022741"/>
    </source>
</evidence>
<evidence type="ECO:0000256" key="8">
    <source>
        <dbReference type="ARBA" id="ARBA00023118"/>
    </source>
</evidence>
<dbReference type="GO" id="GO:0051607">
    <property type="term" value="P:defense response to virus"/>
    <property type="evidence" value="ECO:0007669"/>
    <property type="project" value="UniProtKB-KW"/>
</dbReference>
<keyword evidence="4" id="KW-0547">Nucleotide-binding</keyword>
<proteinExistence type="inferred from homology"/>
<evidence type="ECO:0000256" key="3">
    <source>
        <dbReference type="ARBA" id="ARBA00022723"/>
    </source>
</evidence>
<dbReference type="InterPro" id="IPR006483">
    <property type="entry name" value="CRISPR-assoc_Cas3_HD"/>
</dbReference>
<dbReference type="InterPro" id="IPR054712">
    <property type="entry name" value="Cas3-like_dom"/>
</dbReference>
<evidence type="ECO:0000256" key="9">
    <source>
        <dbReference type="SAM" id="MobiDB-lite"/>
    </source>
</evidence>
<name>A0A1Z4VQ03_9GAMM</name>
<evidence type="ECO:0000259" key="10">
    <source>
        <dbReference type="PROSITE" id="PS51643"/>
    </source>
</evidence>
<keyword evidence="6 11" id="KW-0347">Helicase</keyword>
<dbReference type="Proteomes" id="UP000218765">
    <property type="component" value="Chromosome"/>
</dbReference>
<dbReference type="InterPro" id="IPR027417">
    <property type="entry name" value="P-loop_NTPase"/>
</dbReference>
<dbReference type="Pfam" id="PF21384">
    <property type="entry name" value="Cas3_I-F_Cas2"/>
    <property type="match status" value="1"/>
</dbReference>
<dbReference type="Pfam" id="PF22590">
    <property type="entry name" value="Cas3-like_C_2"/>
    <property type="match status" value="1"/>
</dbReference>
<dbReference type="AlphaFoldDB" id="A0A1Z4VQ03"/>
<dbReference type="PROSITE" id="PS51643">
    <property type="entry name" value="HD_CAS3"/>
    <property type="match status" value="1"/>
</dbReference>
<dbReference type="SUPFAM" id="SSF52540">
    <property type="entry name" value="P-loop containing nucleoside triphosphate hydrolases"/>
    <property type="match status" value="1"/>
</dbReference>
<feature type="region of interest" description="Disordered" evidence="9">
    <location>
        <begin position="477"/>
        <end position="501"/>
    </location>
</feature>
<keyword evidence="7" id="KW-0067">ATP-binding</keyword>
<evidence type="ECO:0000256" key="1">
    <source>
        <dbReference type="ARBA" id="ARBA00006847"/>
    </source>
</evidence>
<dbReference type="SMR" id="A0A1Z4VQ03"/>
<dbReference type="NCBIfam" id="TIGR02562">
    <property type="entry name" value="cas3_yersinia"/>
    <property type="match status" value="1"/>
</dbReference>
<evidence type="ECO:0000313" key="11">
    <source>
        <dbReference type="EMBL" id="BAZ93719.1"/>
    </source>
</evidence>